<organism evidence="2 3">
    <name type="scientific">Mycena venus</name>
    <dbReference type="NCBI Taxonomy" id="2733690"/>
    <lineage>
        <taxon>Eukaryota</taxon>
        <taxon>Fungi</taxon>
        <taxon>Dikarya</taxon>
        <taxon>Basidiomycota</taxon>
        <taxon>Agaricomycotina</taxon>
        <taxon>Agaricomycetes</taxon>
        <taxon>Agaricomycetidae</taxon>
        <taxon>Agaricales</taxon>
        <taxon>Marasmiineae</taxon>
        <taxon>Mycenaceae</taxon>
        <taxon>Mycena</taxon>
    </lineage>
</organism>
<comment type="caution">
    <text evidence="2">The sequence shown here is derived from an EMBL/GenBank/DDBJ whole genome shotgun (WGS) entry which is preliminary data.</text>
</comment>
<evidence type="ECO:0000313" key="2">
    <source>
        <dbReference type="EMBL" id="KAF7325302.1"/>
    </source>
</evidence>
<evidence type="ECO:0000313" key="3">
    <source>
        <dbReference type="Proteomes" id="UP000620124"/>
    </source>
</evidence>
<evidence type="ECO:0000256" key="1">
    <source>
        <dbReference type="SAM" id="MobiDB-lite"/>
    </source>
</evidence>
<feature type="compositionally biased region" description="Low complexity" evidence="1">
    <location>
        <begin position="26"/>
        <end position="41"/>
    </location>
</feature>
<sequence length="151" mass="16044">MDELPQITHPYASAYAYPRAAPPAPSGSFSASASALSSIRPPSRPPSPSPTADEDTFKARRSTWLAAPAQYSCRVVHPCTPPAAVSYFGFPFFALEEHALLGVLHEAGHPSTHPRLPLYVDDGEDCLLLCRDAAGEIGWALASFLAPLAAD</sequence>
<dbReference type="EMBL" id="JACAZI010000054">
    <property type="protein sequence ID" value="KAF7325302.1"/>
    <property type="molecule type" value="Genomic_DNA"/>
</dbReference>
<accession>A0A8H6TYW6</accession>
<proteinExistence type="predicted"/>
<feature type="region of interest" description="Disordered" evidence="1">
    <location>
        <begin position="21"/>
        <end position="57"/>
    </location>
</feature>
<reference evidence="2" key="1">
    <citation type="submission" date="2020-05" db="EMBL/GenBank/DDBJ databases">
        <title>Mycena genomes resolve the evolution of fungal bioluminescence.</title>
        <authorList>
            <person name="Tsai I.J."/>
        </authorList>
    </citation>
    <scope>NUCLEOTIDE SEQUENCE</scope>
    <source>
        <strain evidence="2">CCC161011</strain>
    </source>
</reference>
<gene>
    <name evidence="2" type="ORF">MVEN_02637700</name>
</gene>
<name>A0A8H6TYW6_9AGAR</name>
<dbReference type="Proteomes" id="UP000620124">
    <property type="component" value="Unassembled WGS sequence"/>
</dbReference>
<dbReference type="OrthoDB" id="10256089at2759"/>
<dbReference type="AlphaFoldDB" id="A0A8H6TYW6"/>
<protein>
    <submittedName>
        <fullName evidence="2">DH domain-containing protein</fullName>
    </submittedName>
</protein>
<keyword evidence="3" id="KW-1185">Reference proteome</keyword>